<name>A0A2J6PNE0_9HELO</name>
<protein>
    <submittedName>
        <fullName evidence="2">Uncharacterized protein</fullName>
    </submittedName>
</protein>
<keyword evidence="3" id="KW-1185">Reference proteome</keyword>
<sequence length="233" mass="26694">MSTKLIDEKKQKGEGQLTPAFEKTATDLSLGVKEVREYHKTGRRYMQLAQHENGGPGTLFLTGPRVSAIWRRNLQDRDIDLLLDYRKKYIPDHYAKAIELNAFASRFIIKYITSSRIHHHTTRRKLGRSPSRPLSIHVSAGGGGGTGRDRIHEAFPRGDQLNTWMRSGFPTMTQPVEEPMETYLHPNTWILDSFPVPIQQDHSQDPPPHLVPRVDNYQIDAVASSHTREHDWL</sequence>
<proteinExistence type="predicted"/>
<dbReference type="EMBL" id="KZ613512">
    <property type="protein sequence ID" value="PMD15529.1"/>
    <property type="molecule type" value="Genomic_DNA"/>
</dbReference>
<evidence type="ECO:0000313" key="3">
    <source>
        <dbReference type="Proteomes" id="UP000235672"/>
    </source>
</evidence>
<evidence type="ECO:0000256" key="1">
    <source>
        <dbReference type="SAM" id="MobiDB-lite"/>
    </source>
</evidence>
<accession>A0A2J6PNE0</accession>
<gene>
    <name evidence="2" type="ORF">NA56DRAFT_709658</name>
</gene>
<feature type="region of interest" description="Disordered" evidence="1">
    <location>
        <begin position="120"/>
        <end position="149"/>
    </location>
</feature>
<evidence type="ECO:0000313" key="2">
    <source>
        <dbReference type="EMBL" id="PMD15529.1"/>
    </source>
</evidence>
<organism evidence="2 3">
    <name type="scientific">Hyaloscypha hepaticicola</name>
    <dbReference type="NCBI Taxonomy" id="2082293"/>
    <lineage>
        <taxon>Eukaryota</taxon>
        <taxon>Fungi</taxon>
        <taxon>Dikarya</taxon>
        <taxon>Ascomycota</taxon>
        <taxon>Pezizomycotina</taxon>
        <taxon>Leotiomycetes</taxon>
        <taxon>Helotiales</taxon>
        <taxon>Hyaloscyphaceae</taxon>
        <taxon>Hyaloscypha</taxon>
    </lineage>
</organism>
<dbReference type="Proteomes" id="UP000235672">
    <property type="component" value="Unassembled WGS sequence"/>
</dbReference>
<reference evidence="2 3" key="1">
    <citation type="submission" date="2016-05" db="EMBL/GenBank/DDBJ databases">
        <title>A degradative enzymes factory behind the ericoid mycorrhizal symbiosis.</title>
        <authorList>
            <consortium name="DOE Joint Genome Institute"/>
            <person name="Martino E."/>
            <person name="Morin E."/>
            <person name="Grelet G."/>
            <person name="Kuo A."/>
            <person name="Kohler A."/>
            <person name="Daghino S."/>
            <person name="Barry K."/>
            <person name="Choi C."/>
            <person name="Cichocki N."/>
            <person name="Clum A."/>
            <person name="Copeland A."/>
            <person name="Hainaut M."/>
            <person name="Haridas S."/>
            <person name="Labutti K."/>
            <person name="Lindquist E."/>
            <person name="Lipzen A."/>
            <person name="Khouja H.-R."/>
            <person name="Murat C."/>
            <person name="Ohm R."/>
            <person name="Olson A."/>
            <person name="Spatafora J."/>
            <person name="Veneault-Fourrey C."/>
            <person name="Henrissat B."/>
            <person name="Grigoriev I."/>
            <person name="Martin F."/>
            <person name="Perotto S."/>
        </authorList>
    </citation>
    <scope>NUCLEOTIDE SEQUENCE [LARGE SCALE GENOMIC DNA]</scope>
    <source>
        <strain evidence="2 3">UAMH 7357</strain>
    </source>
</reference>
<dbReference type="AlphaFoldDB" id="A0A2J6PNE0"/>